<sequence>MTNPAEQVMRVRIDYEGYFNALDLGEILVCLDGIYDQLLYSAYPAYRALPGARAARLRLRSLHSGSFVIDLATGVTQVIESLDPMVRATIAGLPALATLAKITKDAADWALDFRGRIRTQDFEARSREFELAERQLDLDERRRALLGPMTGELRELRSSVNSTHAETTNVPVHQGHDLEEAGDAIGRDRARLEEVIVRSTITAVTTELLSGEPLLEADVDGPVQND</sequence>
<dbReference type="AlphaFoldDB" id="A0A4R6J9W5"/>
<accession>A0A4R6J9W5</accession>
<gene>
    <name evidence="1" type="ORF">C8E87_7738</name>
</gene>
<reference evidence="1 2" key="1">
    <citation type="submission" date="2019-03" db="EMBL/GenBank/DDBJ databases">
        <title>Sequencing the genomes of 1000 actinobacteria strains.</title>
        <authorList>
            <person name="Klenk H.-P."/>
        </authorList>
    </citation>
    <scope>NUCLEOTIDE SEQUENCE [LARGE SCALE GENOMIC DNA]</scope>
    <source>
        <strain evidence="1 2">DSM 43805</strain>
    </source>
</reference>
<protein>
    <submittedName>
        <fullName evidence="1">Uncharacterized protein</fullName>
    </submittedName>
</protein>
<evidence type="ECO:0000313" key="2">
    <source>
        <dbReference type="Proteomes" id="UP000294901"/>
    </source>
</evidence>
<dbReference type="RefSeq" id="WP_133878268.1">
    <property type="nucleotide sequence ID" value="NZ_BOMD01000038.1"/>
</dbReference>
<dbReference type="EMBL" id="SNWR01000002">
    <property type="protein sequence ID" value="TDO32282.1"/>
    <property type="molecule type" value="Genomic_DNA"/>
</dbReference>
<comment type="caution">
    <text evidence="1">The sequence shown here is derived from an EMBL/GenBank/DDBJ whole genome shotgun (WGS) entry which is preliminary data.</text>
</comment>
<proteinExistence type="predicted"/>
<organism evidence="1 2">
    <name type="scientific">Paractinoplanes brasiliensis</name>
    <dbReference type="NCBI Taxonomy" id="52695"/>
    <lineage>
        <taxon>Bacteria</taxon>
        <taxon>Bacillati</taxon>
        <taxon>Actinomycetota</taxon>
        <taxon>Actinomycetes</taxon>
        <taxon>Micromonosporales</taxon>
        <taxon>Micromonosporaceae</taxon>
        <taxon>Paractinoplanes</taxon>
    </lineage>
</organism>
<name>A0A4R6J9W5_9ACTN</name>
<dbReference type="Proteomes" id="UP000294901">
    <property type="component" value="Unassembled WGS sequence"/>
</dbReference>
<evidence type="ECO:0000313" key="1">
    <source>
        <dbReference type="EMBL" id="TDO32282.1"/>
    </source>
</evidence>
<keyword evidence="2" id="KW-1185">Reference proteome</keyword>